<comment type="caution">
    <text evidence="3">The sequence shown here is derived from an EMBL/GenBank/DDBJ whole genome shotgun (WGS) entry which is preliminary data.</text>
</comment>
<keyword evidence="4" id="KW-1185">Reference proteome</keyword>
<dbReference type="Proteomes" id="UP001153555">
    <property type="component" value="Unassembled WGS sequence"/>
</dbReference>
<evidence type="ECO:0000313" key="3">
    <source>
        <dbReference type="EMBL" id="CAA0827435.1"/>
    </source>
</evidence>
<dbReference type="InterPro" id="IPR040256">
    <property type="entry name" value="At4g02000-like"/>
</dbReference>
<feature type="non-terminal residue" evidence="3">
    <location>
        <position position="276"/>
    </location>
</feature>
<evidence type="ECO:0000256" key="1">
    <source>
        <dbReference type="SAM" id="MobiDB-lite"/>
    </source>
</evidence>
<accession>A0A9N7NBK8</accession>
<dbReference type="PANTHER" id="PTHR31286:SF173">
    <property type="entry name" value="DUF4283 DOMAIN-CONTAINING PROTEIN"/>
    <property type="match status" value="1"/>
</dbReference>
<proteinExistence type="predicted"/>
<dbReference type="Pfam" id="PF14111">
    <property type="entry name" value="DUF4283"/>
    <property type="match status" value="1"/>
</dbReference>
<dbReference type="InterPro" id="IPR025558">
    <property type="entry name" value="DUF4283"/>
</dbReference>
<dbReference type="PANTHER" id="PTHR31286">
    <property type="entry name" value="GLYCINE-RICH CELL WALL STRUCTURAL PROTEIN 1.8-LIKE"/>
    <property type="match status" value="1"/>
</dbReference>
<evidence type="ECO:0000259" key="2">
    <source>
        <dbReference type="Pfam" id="PF14111"/>
    </source>
</evidence>
<dbReference type="AlphaFoldDB" id="A0A9N7NBK8"/>
<feature type="non-terminal residue" evidence="3">
    <location>
        <position position="1"/>
    </location>
</feature>
<organism evidence="3 4">
    <name type="scientific">Striga hermonthica</name>
    <name type="common">Purple witchweed</name>
    <name type="synonym">Buchnera hermonthica</name>
    <dbReference type="NCBI Taxonomy" id="68872"/>
    <lineage>
        <taxon>Eukaryota</taxon>
        <taxon>Viridiplantae</taxon>
        <taxon>Streptophyta</taxon>
        <taxon>Embryophyta</taxon>
        <taxon>Tracheophyta</taxon>
        <taxon>Spermatophyta</taxon>
        <taxon>Magnoliopsida</taxon>
        <taxon>eudicotyledons</taxon>
        <taxon>Gunneridae</taxon>
        <taxon>Pentapetalae</taxon>
        <taxon>asterids</taxon>
        <taxon>lamiids</taxon>
        <taxon>Lamiales</taxon>
        <taxon>Orobanchaceae</taxon>
        <taxon>Buchnereae</taxon>
        <taxon>Striga</taxon>
    </lineage>
</organism>
<dbReference type="OrthoDB" id="1751950at2759"/>
<reference evidence="3" key="1">
    <citation type="submission" date="2019-12" db="EMBL/GenBank/DDBJ databases">
        <authorList>
            <person name="Scholes J."/>
        </authorList>
    </citation>
    <scope>NUCLEOTIDE SEQUENCE</scope>
</reference>
<gene>
    <name evidence="3" type="ORF">SHERM_23130</name>
</gene>
<protein>
    <recommendedName>
        <fullName evidence="2">DUF4283 domain-containing protein</fullName>
    </recommendedName>
</protein>
<feature type="domain" description="DUF4283" evidence="2">
    <location>
        <begin position="129"/>
        <end position="212"/>
    </location>
</feature>
<dbReference type="EMBL" id="CACSLK010027751">
    <property type="protein sequence ID" value="CAA0827435.1"/>
    <property type="molecule type" value="Genomic_DNA"/>
</dbReference>
<feature type="compositionally biased region" description="Pro residues" evidence="1">
    <location>
        <begin position="45"/>
        <end position="56"/>
    </location>
</feature>
<evidence type="ECO:0000313" key="4">
    <source>
        <dbReference type="Proteomes" id="UP001153555"/>
    </source>
</evidence>
<feature type="region of interest" description="Disordered" evidence="1">
    <location>
        <begin position="1"/>
        <end position="72"/>
    </location>
</feature>
<sequence length="276" mass="31355">ATFDPGDSSISRTFNAEFPPLDRESALTTKRHKTLKRSGDTLEPCDPPRLSQPPPGFHGHPPTSDPPTGHSEKLYTKWTFRDMVNKHRNHVEVVSDDEGQEDDREDFVVDLDRPLPEMTIPQRFFDQVNLEWKNVVVVKPFDESLTMASLYNRLTKMWPAMAGCNMMDLENGFYLIHLQTIDDAIQILTGGPYVVGSSYMHVQPWSLDFDAMNEELTSTVAWIRLPGLPAHLYHKKIFRTIGKIVGKVVKIDHQTAALTRGKYARLAVMVDLTKPL</sequence>
<name>A0A9N7NBK8_STRHE</name>